<dbReference type="EMBL" id="NMTV01000071">
    <property type="protein sequence ID" value="PDX71317.1"/>
    <property type="molecule type" value="Genomic_DNA"/>
</dbReference>
<dbReference type="GO" id="GO:0008233">
    <property type="term" value="F:peptidase activity"/>
    <property type="evidence" value="ECO:0007669"/>
    <property type="project" value="UniProtKB-KW"/>
</dbReference>
<keyword evidence="3" id="KW-0645">Protease</keyword>
<organism evidence="3 5">
    <name type="scientific">Faecalibacterium prausnitzii</name>
    <dbReference type="NCBI Taxonomy" id="853"/>
    <lineage>
        <taxon>Bacteria</taxon>
        <taxon>Bacillati</taxon>
        <taxon>Bacillota</taxon>
        <taxon>Clostridia</taxon>
        <taxon>Eubacteriales</taxon>
        <taxon>Oscillospiraceae</taxon>
        <taxon>Faecalibacterium</taxon>
    </lineage>
</organism>
<dbReference type="SMART" id="SM00460">
    <property type="entry name" value="TGc"/>
    <property type="match status" value="1"/>
</dbReference>
<dbReference type="RefSeq" id="WP_005926284.1">
    <property type="nucleotide sequence ID" value="NZ_CABKNH010000001.1"/>
</dbReference>
<dbReference type="Proteomes" id="UP000219901">
    <property type="component" value="Unassembled WGS sequence"/>
</dbReference>
<dbReference type="InterPro" id="IPR002931">
    <property type="entry name" value="Transglutaminase-like"/>
</dbReference>
<evidence type="ECO:0000313" key="4">
    <source>
        <dbReference type="Proteomes" id="UP000219901"/>
    </source>
</evidence>
<dbReference type="Gene3D" id="3.10.620.30">
    <property type="match status" value="1"/>
</dbReference>
<evidence type="ECO:0000259" key="1">
    <source>
        <dbReference type="SMART" id="SM00460"/>
    </source>
</evidence>
<dbReference type="PANTHER" id="PTHR38339">
    <property type="entry name" value="TRANSGLUTAMINASE DOMAIN PROTEIN"/>
    <property type="match status" value="1"/>
</dbReference>
<feature type="domain" description="Transglutaminase-like" evidence="1">
    <location>
        <begin position="348"/>
        <end position="409"/>
    </location>
</feature>
<dbReference type="AlphaFoldDB" id="A0A2A7A571"/>
<reference evidence="4 5" key="1">
    <citation type="journal article" date="2017" name="Front. Microbiol.">
        <title>New Insights into the Diversity of the Genus Faecalibacterium.</title>
        <authorList>
            <person name="Benevides L."/>
            <person name="Burman S."/>
            <person name="Martin R."/>
            <person name="Robert V."/>
            <person name="Thomas M."/>
            <person name="Miquel S."/>
            <person name="Chain F."/>
            <person name="Sokol H."/>
            <person name="Bermudez-Humaran L.G."/>
            <person name="Morrison M."/>
            <person name="Langella P."/>
            <person name="Azevedo V.A."/>
            <person name="Chatel J.M."/>
            <person name="Soares S."/>
        </authorList>
    </citation>
    <scope>NUCLEOTIDE SEQUENCE [LARGE SCALE GENOMIC DNA]</scope>
    <source>
        <strain evidence="2 4">CNCM I 4546</strain>
        <strain evidence="3 5">CNCM I 4573</strain>
    </source>
</reference>
<accession>A0A2A7A571</accession>
<protein>
    <submittedName>
        <fullName evidence="3">Transglutaminase-like enzyme, cysteine protease</fullName>
    </submittedName>
</protein>
<reference evidence="3" key="2">
    <citation type="submission" date="2017-07" db="EMBL/GenBank/DDBJ databases">
        <authorList>
            <person name="Sun Z.S."/>
            <person name="Albrecht U."/>
            <person name="Echele G."/>
            <person name="Lee C.C."/>
        </authorList>
    </citation>
    <scope>NUCLEOTIDE SEQUENCE</scope>
    <source>
        <strain evidence="2">CNCM I 4546</strain>
        <strain evidence="3">CNCM I 4573</strain>
    </source>
</reference>
<sequence>MMDQNTCFAYLNMELPDDIRRLKEAGYYDAAIARIDACLAEDWTASQNQPLHPQGALPVNPTPHGVDAWRQGLLAHREILRRLPRDYTLTADQLLNKLQATLRDFTAEEFAALDAAGQMDWRFVEGQKRYIYRAAETLVATHPDLAARQLDPPVPERSWDRFEPQHDQMVRTGAVSADITLRTSIGMTDETFARALAAAKAEGRNTVHVKVWLPLPAACPAQSNITLDSFTAQPTYIAPETAPQRTAYWEADLAENCRFGAQYSYRSTAHYAAPLEMQADPVQPDFDTAEQLPHIAFTPYMKALAAQLTEGITDPVQKAKRIYDFVTLNVHYHFQPMYFVHENITDNCARSRRGDCGVMAATFITLCRIAGIPAKWQSGMVARPETAGCHDWAMFYIAPKGWMYADCSAGASMARAGNEKMRLHYFGNLDTDRMVANSDICAPFDPPMCSFRADPCDNQVGEMEVDGVGLYGQQVETTQEIVKHQEV</sequence>
<dbReference type="InterPro" id="IPR038765">
    <property type="entry name" value="Papain-like_cys_pep_sf"/>
</dbReference>
<dbReference type="Pfam" id="PF01841">
    <property type="entry name" value="Transglut_core"/>
    <property type="match status" value="1"/>
</dbReference>
<dbReference type="GO" id="GO:0006508">
    <property type="term" value="P:proteolysis"/>
    <property type="evidence" value="ECO:0007669"/>
    <property type="project" value="UniProtKB-KW"/>
</dbReference>
<gene>
    <name evidence="2" type="ORF">CGS55_14125</name>
    <name evidence="3" type="ORF">CGS56_14855</name>
</gene>
<keyword evidence="3" id="KW-0378">Hydrolase</keyword>
<dbReference type="PANTHER" id="PTHR38339:SF1">
    <property type="entry name" value="TRANSGLUTAMINASE-LIKE DOMAIN-CONTAINING PROTEIN"/>
    <property type="match status" value="1"/>
</dbReference>
<dbReference type="GeneID" id="75069063"/>
<evidence type="ECO:0000313" key="3">
    <source>
        <dbReference type="EMBL" id="PDX74309.1"/>
    </source>
</evidence>
<dbReference type="SUPFAM" id="SSF54001">
    <property type="entry name" value="Cysteine proteinases"/>
    <property type="match status" value="1"/>
</dbReference>
<proteinExistence type="predicted"/>
<name>A0A2A7A571_9FIRM</name>
<dbReference type="EMBL" id="NMTW01000053">
    <property type="protein sequence ID" value="PDX74309.1"/>
    <property type="molecule type" value="Genomic_DNA"/>
</dbReference>
<evidence type="ECO:0000313" key="2">
    <source>
        <dbReference type="EMBL" id="PDX71317.1"/>
    </source>
</evidence>
<evidence type="ECO:0000313" key="5">
    <source>
        <dbReference type="Proteomes" id="UP000220157"/>
    </source>
</evidence>
<dbReference type="Proteomes" id="UP000220157">
    <property type="component" value="Unassembled WGS sequence"/>
</dbReference>
<comment type="caution">
    <text evidence="3">The sequence shown here is derived from an EMBL/GenBank/DDBJ whole genome shotgun (WGS) entry which is preliminary data.</text>
</comment>